<dbReference type="Proteomes" id="UP001202717">
    <property type="component" value="Chromosome"/>
</dbReference>
<evidence type="ECO:0000313" key="1">
    <source>
        <dbReference type="EMBL" id="WCO03349.1"/>
    </source>
</evidence>
<gene>
    <name evidence="1" type="ORF">MUN68_007555</name>
</gene>
<organism evidence="1 2">
    <name type="scientific">Psychroserpens ponticola</name>
    <dbReference type="NCBI Taxonomy" id="2932268"/>
    <lineage>
        <taxon>Bacteria</taxon>
        <taxon>Pseudomonadati</taxon>
        <taxon>Bacteroidota</taxon>
        <taxon>Flavobacteriia</taxon>
        <taxon>Flavobacteriales</taxon>
        <taxon>Flavobacteriaceae</taxon>
        <taxon>Psychroserpens</taxon>
    </lineage>
</organism>
<proteinExistence type="predicted"/>
<sequence length="139" mass="16400">MSIIDSPYHDQLIHQETVALGELYFFKHFFIAEFNEGINITFENFDSVRILIETHFGDSEFGFIANRKNSYSIVITDAPQFNSTFKNLKAYATVTYTSFASKIFVMENHFFKFNRRNFNNLDDAIHWIKDNMKKTNEEV</sequence>
<protein>
    <recommendedName>
        <fullName evidence="3">STAS/SEC14 domain-containing protein</fullName>
    </recommendedName>
</protein>
<name>A0ABY7S2F4_9FLAO</name>
<dbReference type="EMBL" id="CP116221">
    <property type="protein sequence ID" value="WCO03349.1"/>
    <property type="molecule type" value="Genomic_DNA"/>
</dbReference>
<dbReference type="RefSeq" id="WP_249994640.1">
    <property type="nucleotide sequence ID" value="NZ_CP116221.1"/>
</dbReference>
<reference evidence="1 2" key="1">
    <citation type="submission" date="2023-01" db="EMBL/GenBank/DDBJ databases">
        <title>Psychroserpens ponticola sp. nov., isolated from seawater.</title>
        <authorList>
            <person name="Kristyanto S."/>
            <person name="Jung J."/>
            <person name="Kim J.M."/>
            <person name="Jeon C.O."/>
        </authorList>
    </citation>
    <scope>NUCLEOTIDE SEQUENCE [LARGE SCALE GENOMIC DNA]</scope>
    <source>
        <strain evidence="1 2">MSW6</strain>
    </source>
</reference>
<keyword evidence="2" id="KW-1185">Reference proteome</keyword>
<evidence type="ECO:0000313" key="2">
    <source>
        <dbReference type="Proteomes" id="UP001202717"/>
    </source>
</evidence>
<evidence type="ECO:0008006" key="3">
    <source>
        <dbReference type="Google" id="ProtNLM"/>
    </source>
</evidence>
<accession>A0ABY7S2F4</accession>